<evidence type="ECO:0000256" key="6">
    <source>
        <dbReference type="ARBA" id="ARBA00023306"/>
    </source>
</evidence>
<keyword evidence="13" id="KW-1185">Reference proteome</keyword>
<evidence type="ECO:0000259" key="10">
    <source>
        <dbReference type="PROSITE" id="PS51192"/>
    </source>
</evidence>
<dbReference type="PANTHER" id="PTHR45629:SF7">
    <property type="entry name" value="DNA EXCISION REPAIR PROTEIN ERCC-6-RELATED"/>
    <property type="match status" value="1"/>
</dbReference>
<dbReference type="InterPro" id="IPR038718">
    <property type="entry name" value="SNF2-like_sf"/>
</dbReference>
<feature type="compositionally biased region" description="Polar residues" evidence="9">
    <location>
        <begin position="1295"/>
        <end position="1312"/>
    </location>
</feature>
<evidence type="ECO:0000259" key="11">
    <source>
        <dbReference type="PROSITE" id="PS51194"/>
    </source>
</evidence>
<evidence type="ECO:0000256" key="9">
    <source>
        <dbReference type="SAM" id="MobiDB-lite"/>
    </source>
</evidence>
<feature type="compositionally biased region" description="Polar residues" evidence="9">
    <location>
        <begin position="1034"/>
        <end position="1048"/>
    </location>
</feature>
<dbReference type="CDD" id="cd18793">
    <property type="entry name" value="SF2_C_SNF"/>
    <property type="match status" value="1"/>
</dbReference>
<feature type="compositionally biased region" description="Polar residues" evidence="9">
    <location>
        <begin position="59"/>
        <end position="73"/>
    </location>
</feature>
<evidence type="ECO:0000256" key="7">
    <source>
        <dbReference type="ARBA" id="ARBA00024776"/>
    </source>
</evidence>
<dbReference type="InterPro" id="IPR001650">
    <property type="entry name" value="Helicase_C-like"/>
</dbReference>
<feature type="region of interest" description="Disordered" evidence="9">
    <location>
        <begin position="1630"/>
        <end position="1677"/>
    </location>
</feature>
<dbReference type="Proteomes" id="UP000827092">
    <property type="component" value="Unassembled WGS sequence"/>
</dbReference>
<dbReference type="GO" id="GO:0051301">
    <property type="term" value="P:cell division"/>
    <property type="evidence" value="ECO:0007669"/>
    <property type="project" value="UniProtKB-KW"/>
</dbReference>
<evidence type="ECO:0000313" key="12">
    <source>
        <dbReference type="EMBL" id="KAG8201780.1"/>
    </source>
</evidence>
<evidence type="ECO:0000256" key="8">
    <source>
        <dbReference type="ARBA" id="ARBA00029956"/>
    </source>
</evidence>
<reference evidence="12 13" key="1">
    <citation type="journal article" date="2022" name="Nat. Ecol. Evol.">
        <title>A masculinizing supergene underlies an exaggerated male reproductive morph in a spider.</title>
        <authorList>
            <person name="Hendrickx F."/>
            <person name="De Corte Z."/>
            <person name="Sonet G."/>
            <person name="Van Belleghem S.M."/>
            <person name="Kostlbacher S."/>
            <person name="Vangestel C."/>
        </authorList>
    </citation>
    <scope>NUCLEOTIDE SEQUENCE [LARGE SCALE GENOMIC DNA]</scope>
    <source>
        <strain evidence="12">W744_W776</strain>
    </source>
</reference>
<feature type="compositionally biased region" description="Polar residues" evidence="9">
    <location>
        <begin position="264"/>
        <end position="279"/>
    </location>
</feature>
<feature type="compositionally biased region" description="Low complexity" evidence="9">
    <location>
        <begin position="1522"/>
        <end position="1538"/>
    </location>
</feature>
<keyword evidence="5" id="KW-0378">Hydrolase</keyword>
<dbReference type="GO" id="GO:0015616">
    <property type="term" value="F:DNA translocase activity"/>
    <property type="evidence" value="ECO:0007669"/>
    <property type="project" value="TreeGrafter"/>
</dbReference>
<dbReference type="InterPro" id="IPR014001">
    <property type="entry name" value="Helicase_ATP-bd"/>
</dbReference>
<dbReference type="PANTHER" id="PTHR45629">
    <property type="entry name" value="SNF2/RAD54 FAMILY MEMBER"/>
    <property type="match status" value="1"/>
</dbReference>
<feature type="region of interest" description="Disordered" evidence="9">
    <location>
        <begin position="1522"/>
        <end position="1557"/>
    </location>
</feature>
<sequence>MLSSGHHYEQLLSDGKRLAAEGRLKESLSKFLEAKKILETPKILSRIQRLKDAIANSPRLETSSKMSQSSNNDTFRRFETPKELPRKSYDDESKPNEQRSRVLSEIDNIEVIHNSQKSQVPSNPDQLSSENFEKFTQLKKSAMELSYDGKYKKALEAFTDALKLCNCPKIQNYIHEMEKMISKDEQKLQRFQHLSDTGKKLASEGRQSESIQKLKDAYAVCPSPKVSKIIKMLEIKSETPAKNSSPDLSNGKFKLPSLIQRNLASGSSNSDDSDFQNVSIPLKKDSTKSGDLSSLSPDRLQQYKNLYSKARENAASGNLKLAMDALNKAKSICPTDKILKRMKDLQEHIKSTSEEPEDADDQMVAVAEGFYVFHEIYQKLYPYQRLGVAWMWELFKKKKGGVLGDDMGLGKTFQVIAFLSGLIDAELSKHILIIMPVSLLTNWENEFQKWCPGISVCLFHGGSKKERERNILRVQRKGHVLLTSYGMVLNSFENLSEYEGRQFVWDYVILDEGHKIKNPTKTTKAVHNIPSRNRLVLTGTPIQNNLRELWALYDFAHQGTLLGSMKTFKLQYENPITRAREKDATAGEKRLGTEIADNLRKLIEPYFLRRTKAEIWGKPGENANVDELEEGMNQLKVSENKLTTRKNDLIVWTFLSKAQCDIYESFLSSDAVKMTLVSKRSPLVELTTLKKICDHPRLLSRRACGQLGLNGEEESEDDINDEASNASSIENVSDDTLIAESGKMKFLIKLLENLKGSGHRTLVFSLSRKILDMVHRILINRGWKVMRLDGTIAKMEERERRIQLFQSDSSYSVFLLTTQVGGVGITLTAADRVVIYDPSWNPATDAQAVDRVYRIGQKQNVVVYRLITCGTVEEKIYRRQIFKDSITQQVAGTSADPNRYFSKQELRELFTLDNPHHSATQVQLNQLHSDQRNSDVSLDEHIAFLHSLNIFGISDHDLMFSKEIVDETEDNDEAAVSHDYIKKQVAVAREMIRNEAFVVEEGMRLAGSYNRPYLENIPTFKNNTEKDLYKPPSIIQNNYPSSLSTKSSDMTDRKYSVIDYKGAGDNSRVSEVIDLCDSPQKSRPSKSYELNSPKLSRKSKTYEPLVLEKNKINNYFTTIKREDEQNYIQSYGDGSSPISHSISPQESSTPKQQNALHNTDGEFAHSSTAMHKKQLSTEEEKPVPVANLFSNADDSVTEHDISVYTTPCEKEFSFEKALASLNNMSTSNTVLTKKKSSESFHSTVQADDKEDVYIIEDDGSFTSTSKTSLCLSTSKRKSLGNSTSESNDQEDLSDDVSNPLQENSIPVNNTTSSKEDGSVLHEDMPENVSKLSEAYDNSTTSSKEGVHVNDESIVSSKEEYSVFEEEGHNLSIETPQKDELNTHDSANEVNDNSSKVNRSMFVEDMSDHNTTPSSESGESEENKDEVSFKDNVDRVEDISRLSEDTNITGISDDVHQQSPFQNLNAASKQEAGFNGTEFKSNISFDLDSSLYDDQPSVNIQPAVIKGARKSCAIQKSFINYESDSNSSHRTSNPSSANSSEDEIVESDSEFSDNSDLGSPIKEVNSSVSFVASSIPNSPYVAKDKNITVHSPSRRITPLKLRHSFVSPPNSAFALAMATSPIFCAVKNSPVVSSPAVSSPPRKMSRATVERSYSEEEDSPINTRKRRELIVLSDSDEE</sequence>
<feature type="domain" description="Helicase ATP-binding" evidence="10">
    <location>
        <begin position="392"/>
        <end position="559"/>
    </location>
</feature>
<dbReference type="GO" id="GO:0016787">
    <property type="term" value="F:hydrolase activity"/>
    <property type="evidence" value="ECO:0007669"/>
    <property type="project" value="UniProtKB-KW"/>
</dbReference>
<dbReference type="InterPro" id="IPR050496">
    <property type="entry name" value="SNF2_RAD54_helicase_repair"/>
</dbReference>
<feature type="compositionally biased region" description="Basic and acidic residues" evidence="9">
    <location>
        <begin position="1313"/>
        <end position="1324"/>
    </location>
</feature>
<dbReference type="EMBL" id="JAFNEN010000002">
    <property type="protein sequence ID" value="KAG8201780.1"/>
    <property type="molecule type" value="Genomic_DNA"/>
</dbReference>
<dbReference type="GO" id="GO:0005524">
    <property type="term" value="F:ATP binding"/>
    <property type="evidence" value="ECO:0007669"/>
    <property type="project" value="InterPro"/>
</dbReference>
<dbReference type="PROSITE" id="PS51194">
    <property type="entry name" value="HELICASE_CTER"/>
    <property type="match status" value="1"/>
</dbReference>
<dbReference type="SMART" id="SM00487">
    <property type="entry name" value="DEXDc"/>
    <property type="match status" value="1"/>
</dbReference>
<name>A0AAV6VYQ1_9ARAC</name>
<keyword evidence="3" id="KW-0132">Cell division</keyword>
<gene>
    <name evidence="12" type="ORF">JTE90_027265</name>
</gene>
<proteinExistence type="predicted"/>
<feature type="domain" description="Helicase C-terminal" evidence="11">
    <location>
        <begin position="746"/>
        <end position="907"/>
    </location>
</feature>
<evidence type="ECO:0000256" key="2">
    <source>
        <dbReference type="ARBA" id="ARBA00015341"/>
    </source>
</evidence>
<dbReference type="CDD" id="cd18001">
    <property type="entry name" value="DEXHc_ERCC6L"/>
    <property type="match status" value="1"/>
</dbReference>
<feature type="region of interest" description="Disordered" evidence="9">
    <location>
        <begin position="1075"/>
        <end position="1095"/>
    </location>
</feature>
<dbReference type="Pfam" id="PF00271">
    <property type="entry name" value="Helicase_C"/>
    <property type="match status" value="1"/>
</dbReference>
<evidence type="ECO:0000256" key="5">
    <source>
        <dbReference type="ARBA" id="ARBA00022801"/>
    </source>
</evidence>
<evidence type="ECO:0000256" key="1">
    <source>
        <dbReference type="ARBA" id="ARBA00011467"/>
    </source>
</evidence>
<dbReference type="SMART" id="SM00490">
    <property type="entry name" value="HELICc"/>
    <property type="match status" value="1"/>
</dbReference>
<feature type="region of interest" description="Disordered" evidence="9">
    <location>
        <begin position="1028"/>
        <end position="1050"/>
    </location>
</feature>
<comment type="subunit">
    <text evidence="1">Interacts (via N-terminus) with spn-A/Rad51.</text>
</comment>
<feature type="compositionally biased region" description="Basic and acidic residues" evidence="9">
    <location>
        <begin position="1375"/>
        <end position="1386"/>
    </location>
</feature>
<keyword evidence="6" id="KW-0131">Cell cycle</keyword>
<feature type="region of interest" description="Disordered" evidence="9">
    <location>
        <begin position="58"/>
        <end position="103"/>
    </location>
</feature>
<dbReference type="PROSITE" id="PS51192">
    <property type="entry name" value="HELICASE_ATP_BIND_1"/>
    <property type="match status" value="1"/>
</dbReference>
<evidence type="ECO:0000256" key="4">
    <source>
        <dbReference type="ARBA" id="ARBA00022776"/>
    </source>
</evidence>
<comment type="function">
    <text evidence="7">Involved in mitotic DNA repair and meiotic recombination. Functions in the recombinational DNA repair pathway. Essential for interhomolog gene conversion (GC), but may have a less important role in intersister GC than spn-A/Rad51. In the presence of DNA, spn-A/Rad51 enhances the ATPase activity of okr/Rad54.</text>
</comment>
<accession>A0AAV6VYQ1</accession>
<dbReference type="SUPFAM" id="SSF52540">
    <property type="entry name" value="P-loop containing nucleoside triphosphate hydrolases"/>
    <property type="match status" value="2"/>
</dbReference>
<feature type="region of interest" description="Disordered" evidence="9">
    <location>
        <begin position="1272"/>
        <end position="1431"/>
    </location>
</feature>
<evidence type="ECO:0000313" key="13">
    <source>
        <dbReference type="Proteomes" id="UP000827092"/>
    </source>
</evidence>
<dbReference type="Pfam" id="PF00176">
    <property type="entry name" value="SNF2-rel_dom"/>
    <property type="match status" value="1"/>
</dbReference>
<dbReference type="InterPro" id="IPR049730">
    <property type="entry name" value="SNF2/RAD54-like_C"/>
</dbReference>
<feature type="region of interest" description="Disordered" evidence="9">
    <location>
        <begin position="1128"/>
        <end position="1156"/>
    </location>
</feature>
<feature type="compositionally biased region" description="Acidic residues" evidence="9">
    <location>
        <begin position="1539"/>
        <end position="1552"/>
    </location>
</feature>
<feature type="compositionally biased region" description="Basic and acidic residues" evidence="9">
    <location>
        <begin position="1344"/>
        <end position="1368"/>
    </location>
</feature>
<evidence type="ECO:0000256" key="3">
    <source>
        <dbReference type="ARBA" id="ARBA00022618"/>
    </source>
</evidence>
<feature type="compositionally biased region" description="Basic and acidic residues" evidence="9">
    <location>
        <begin position="74"/>
        <end position="103"/>
    </location>
</feature>
<dbReference type="FunFam" id="3.40.50.10810:FF:000042">
    <property type="entry name" value="SNF2 family helicase-like protein"/>
    <property type="match status" value="1"/>
</dbReference>
<feature type="region of interest" description="Disordered" evidence="9">
    <location>
        <begin position="264"/>
        <end position="296"/>
    </location>
</feature>
<protein>
    <recommendedName>
        <fullName evidence="2">DNA repair and recombination protein RAD54-like</fullName>
    </recommendedName>
    <alternativeName>
        <fullName evidence="8">Protein okra</fullName>
    </alternativeName>
</protein>
<organism evidence="12 13">
    <name type="scientific">Oedothorax gibbosus</name>
    <dbReference type="NCBI Taxonomy" id="931172"/>
    <lineage>
        <taxon>Eukaryota</taxon>
        <taxon>Metazoa</taxon>
        <taxon>Ecdysozoa</taxon>
        <taxon>Arthropoda</taxon>
        <taxon>Chelicerata</taxon>
        <taxon>Arachnida</taxon>
        <taxon>Araneae</taxon>
        <taxon>Araneomorphae</taxon>
        <taxon>Entelegynae</taxon>
        <taxon>Araneoidea</taxon>
        <taxon>Linyphiidae</taxon>
        <taxon>Erigoninae</taxon>
        <taxon>Oedothorax</taxon>
    </lineage>
</organism>
<keyword evidence="4" id="KW-0498">Mitosis</keyword>
<dbReference type="Gene3D" id="3.40.50.300">
    <property type="entry name" value="P-loop containing nucleotide triphosphate hydrolases"/>
    <property type="match status" value="1"/>
</dbReference>
<dbReference type="InterPro" id="IPR000330">
    <property type="entry name" value="SNF2_N"/>
</dbReference>
<dbReference type="Gene3D" id="3.40.50.10810">
    <property type="entry name" value="Tandem AAA-ATPase domain"/>
    <property type="match status" value="1"/>
</dbReference>
<dbReference type="InterPro" id="IPR027417">
    <property type="entry name" value="P-loop_NTPase"/>
</dbReference>
<feature type="compositionally biased region" description="Low complexity" evidence="9">
    <location>
        <begin position="1630"/>
        <end position="1640"/>
    </location>
</feature>
<comment type="caution">
    <text evidence="12">The sequence shown here is derived from an EMBL/GenBank/DDBJ whole genome shotgun (WGS) entry which is preliminary data.</text>
</comment>
<feature type="compositionally biased region" description="Polar residues" evidence="9">
    <location>
        <begin position="1387"/>
        <end position="1397"/>
    </location>
</feature>